<evidence type="ECO:0000313" key="2">
    <source>
        <dbReference type="Proteomes" id="UP000626844"/>
    </source>
</evidence>
<sequence length="62" mass="7155">MVDNNIQLDGNKFLNRINARINALQNLISMDIAEAPELNIKLKELMSVREELLSGEFNIQIW</sequence>
<gene>
    <name evidence="1" type="ORF">IC621_02335</name>
</gene>
<organism evidence="1 2">
    <name type="scientific">Metabacillus arenae</name>
    <dbReference type="NCBI Taxonomy" id="2771434"/>
    <lineage>
        <taxon>Bacteria</taxon>
        <taxon>Bacillati</taxon>
        <taxon>Bacillota</taxon>
        <taxon>Bacilli</taxon>
        <taxon>Bacillales</taxon>
        <taxon>Bacillaceae</taxon>
        <taxon>Metabacillus</taxon>
    </lineage>
</organism>
<protein>
    <submittedName>
        <fullName evidence="1">Uncharacterized protein</fullName>
    </submittedName>
</protein>
<accession>A0A926N7Y9</accession>
<dbReference type="EMBL" id="JACXAI010000002">
    <property type="protein sequence ID" value="MBD1379057.1"/>
    <property type="molecule type" value="Genomic_DNA"/>
</dbReference>
<proteinExistence type="predicted"/>
<name>A0A926N7Y9_9BACI</name>
<dbReference type="RefSeq" id="WP_191155332.1">
    <property type="nucleotide sequence ID" value="NZ_JACXAI010000002.1"/>
</dbReference>
<dbReference type="AlphaFoldDB" id="A0A926N7Y9"/>
<dbReference type="Proteomes" id="UP000626844">
    <property type="component" value="Unassembled WGS sequence"/>
</dbReference>
<reference evidence="1" key="1">
    <citation type="submission" date="2020-09" db="EMBL/GenBank/DDBJ databases">
        <title>A novel bacterium of genus Bacillus, isolated from South China Sea.</title>
        <authorList>
            <person name="Huang H."/>
            <person name="Mo K."/>
            <person name="Hu Y."/>
        </authorList>
    </citation>
    <scope>NUCLEOTIDE SEQUENCE</scope>
    <source>
        <strain evidence="1">IB182487</strain>
    </source>
</reference>
<comment type="caution">
    <text evidence="1">The sequence shown here is derived from an EMBL/GenBank/DDBJ whole genome shotgun (WGS) entry which is preliminary data.</text>
</comment>
<keyword evidence="2" id="KW-1185">Reference proteome</keyword>
<evidence type="ECO:0000313" key="1">
    <source>
        <dbReference type="EMBL" id="MBD1379057.1"/>
    </source>
</evidence>